<reference evidence="2" key="1">
    <citation type="journal article" date="2016" name="Insect Biochem. Mol. Biol.">
        <title>Multifaceted biological insights from a draft genome sequence of the tobacco hornworm moth, Manduca sexta.</title>
        <authorList>
            <person name="Kanost M.R."/>
            <person name="Arrese E.L."/>
            <person name="Cao X."/>
            <person name="Chen Y.R."/>
            <person name="Chellapilla S."/>
            <person name="Goldsmith M.R."/>
            <person name="Grosse-Wilde E."/>
            <person name="Heckel D.G."/>
            <person name="Herndon N."/>
            <person name="Jiang H."/>
            <person name="Papanicolaou A."/>
            <person name="Qu J."/>
            <person name="Soulages J.L."/>
            <person name="Vogel H."/>
            <person name="Walters J."/>
            <person name="Waterhouse R.M."/>
            <person name="Ahn S.J."/>
            <person name="Almeida F.C."/>
            <person name="An C."/>
            <person name="Aqrawi P."/>
            <person name="Bretschneider A."/>
            <person name="Bryant W.B."/>
            <person name="Bucks S."/>
            <person name="Chao H."/>
            <person name="Chevignon G."/>
            <person name="Christen J.M."/>
            <person name="Clarke D.F."/>
            <person name="Dittmer N.T."/>
            <person name="Ferguson L.C.F."/>
            <person name="Garavelou S."/>
            <person name="Gordon K.H.J."/>
            <person name="Gunaratna R.T."/>
            <person name="Han Y."/>
            <person name="Hauser F."/>
            <person name="He Y."/>
            <person name="Heidel-Fischer H."/>
            <person name="Hirsh A."/>
            <person name="Hu Y."/>
            <person name="Jiang H."/>
            <person name="Kalra D."/>
            <person name="Klinner C."/>
            <person name="Konig C."/>
            <person name="Kovar C."/>
            <person name="Kroll A.R."/>
            <person name="Kuwar S.S."/>
            <person name="Lee S.L."/>
            <person name="Lehman R."/>
            <person name="Li K."/>
            <person name="Li Z."/>
            <person name="Liang H."/>
            <person name="Lovelace S."/>
            <person name="Lu Z."/>
            <person name="Mansfield J.H."/>
            <person name="McCulloch K.J."/>
            <person name="Mathew T."/>
            <person name="Morton B."/>
            <person name="Muzny D.M."/>
            <person name="Neunemann D."/>
            <person name="Ongeri F."/>
            <person name="Pauchet Y."/>
            <person name="Pu L.L."/>
            <person name="Pyrousis I."/>
            <person name="Rao X.J."/>
            <person name="Redding A."/>
            <person name="Roesel C."/>
            <person name="Sanchez-Gracia A."/>
            <person name="Schaack S."/>
            <person name="Shukla A."/>
            <person name="Tetreau G."/>
            <person name="Wang Y."/>
            <person name="Xiong G.H."/>
            <person name="Traut W."/>
            <person name="Walsh T.K."/>
            <person name="Worley K.C."/>
            <person name="Wu D."/>
            <person name="Wu W."/>
            <person name="Wu Y.Q."/>
            <person name="Zhang X."/>
            <person name="Zou Z."/>
            <person name="Zucker H."/>
            <person name="Briscoe A.D."/>
            <person name="Burmester T."/>
            <person name="Clem R.J."/>
            <person name="Feyereisen R."/>
            <person name="Grimmelikhuijzen C.J.P."/>
            <person name="Hamodrakas S.J."/>
            <person name="Hansson B.S."/>
            <person name="Huguet E."/>
            <person name="Jermiin L.S."/>
            <person name="Lan Q."/>
            <person name="Lehman H.K."/>
            <person name="Lorenzen M."/>
            <person name="Merzendorfer H."/>
            <person name="Michalopoulos I."/>
            <person name="Morton D.B."/>
            <person name="Muthukrishnan S."/>
            <person name="Oakeshott J.G."/>
            <person name="Palmer W."/>
            <person name="Park Y."/>
            <person name="Passarelli A.L."/>
            <person name="Rozas J."/>
            <person name="Schwartz L.M."/>
            <person name="Smith W."/>
            <person name="Southgate A."/>
            <person name="Vilcinskas A."/>
            <person name="Vogt R."/>
            <person name="Wang P."/>
            <person name="Werren J."/>
            <person name="Yu X.Q."/>
            <person name="Zhou J.J."/>
            <person name="Brown S.J."/>
            <person name="Scherer S.E."/>
            <person name="Richards S."/>
            <person name="Blissard G.W."/>
        </authorList>
    </citation>
    <scope>NUCLEOTIDE SEQUENCE</scope>
</reference>
<keyword evidence="3" id="KW-1185">Reference proteome</keyword>
<dbReference type="Proteomes" id="UP000791440">
    <property type="component" value="Unassembled WGS sequence"/>
</dbReference>
<proteinExistence type="predicted"/>
<evidence type="ECO:0008006" key="4">
    <source>
        <dbReference type="Google" id="ProtNLM"/>
    </source>
</evidence>
<dbReference type="Gene3D" id="2.130.10.10">
    <property type="entry name" value="YVTN repeat-like/Quinoprotein amine dehydrogenase"/>
    <property type="match status" value="1"/>
</dbReference>
<organism evidence="2 3">
    <name type="scientific">Manduca sexta</name>
    <name type="common">Tobacco hawkmoth</name>
    <name type="synonym">Tobacco hornworm</name>
    <dbReference type="NCBI Taxonomy" id="7130"/>
    <lineage>
        <taxon>Eukaryota</taxon>
        <taxon>Metazoa</taxon>
        <taxon>Ecdysozoa</taxon>
        <taxon>Arthropoda</taxon>
        <taxon>Hexapoda</taxon>
        <taxon>Insecta</taxon>
        <taxon>Pterygota</taxon>
        <taxon>Neoptera</taxon>
        <taxon>Endopterygota</taxon>
        <taxon>Lepidoptera</taxon>
        <taxon>Glossata</taxon>
        <taxon>Ditrysia</taxon>
        <taxon>Bombycoidea</taxon>
        <taxon>Sphingidae</taxon>
        <taxon>Sphinginae</taxon>
        <taxon>Sphingini</taxon>
        <taxon>Manduca</taxon>
    </lineage>
</organism>
<dbReference type="AlphaFoldDB" id="A0A921YX13"/>
<name>A0A921YX13_MANSE</name>
<protein>
    <recommendedName>
        <fullName evidence="4">Ommochrome-binding protein-like</fullName>
    </recommendedName>
</protein>
<feature type="chain" id="PRO_5037966207" description="Ommochrome-binding protein-like" evidence="1">
    <location>
        <begin position="16"/>
        <end position="277"/>
    </location>
</feature>
<keyword evidence="1" id="KW-0732">Signal</keyword>
<feature type="signal peptide" evidence="1">
    <location>
        <begin position="1"/>
        <end position="15"/>
    </location>
</feature>
<dbReference type="EMBL" id="JH668345">
    <property type="protein sequence ID" value="KAG6447526.1"/>
    <property type="molecule type" value="Genomic_DNA"/>
</dbReference>
<accession>A0A921YX13</accession>
<evidence type="ECO:0000313" key="2">
    <source>
        <dbReference type="EMBL" id="KAG6447526.1"/>
    </source>
</evidence>
<dbReference type="InterPro" id="IPR015943">
    <property type="entry name" value="WD40/YVTN_repeat-like_dom_sf"/>
</dbReference>
<evidence type="ECO:0000256" key="1">
    <source>
        <dbReference type="SAM" id="SignalP"/>
    </source>
</evidence>
<sequence length="277" mass="31567">MKTTYLILMLTLVESKYLNKLCDLPTNDPTKQCYVKEALFSISHSPNQLAVDKSTNTLYFSFDTGQGEYIPALLKIDTRKLTVLQGIKDAFAIASSPGEMYFGGSYGIYKYDTIKRNLWRLNVPNLDIWWLFIKKNIHFIKFPSLNAYSYSDRTVKEMKAFRSNIVHQFVIDKNDNLFFINSTGLYGIKSGTNVALLLKNSPRFIGMAIDHKNVVHVCSEEGIYVVRKMIQKVKKIISIQGVLGMTFDKVNNLIYSDSHELVRLIPMAKGTYVSNGI</sequence>
<evidence type="ECO:0000313" key="3">
    <source>
        <dbReference type="Proteomes" id="UP000791440"/>
    </source>
</evidence>
<reference evidence="2" key="2">
    <citation type="submission" date="2020-12" db="EMBL/GenBank/DDBJ databases">
        <authorList>
            <person name="Kanost M."/>
        </authorList>
    </citation>
    <scope>NUCLEOTIDE SEQUENCE</scope>
</reference>
<dbReference type="SUPFAM" id="SSF69304">
    <property type="entry name" value="Tricorn protease N-terminal domain"/>
    <property type="match status" value="1"/>
</dbReference>
<gene>
    <name evidence="2" type="ORF">O3G_MSEX004984</name>
</gene>
<comment type="caution">
    <text evidence="2">The sequence shown here is derived from an EMBL/GenBank/DDBJ whole genome shotgun (WGS) entry which is preliminary data.</text>
</comment>